<dbReference type="PANTHER" id="PTHR24421">
    <property type="entry name" value="NITRATE/NITRITE SENSOR PROTEIN NARX-RELATED"/>
    <property type="match status" value="1"/>
</dbReference>
<feature type="transmembrane region" description="Helical" evidence="9">
    <location>
        <begin position="110"/>
        <end position="129"/>
    </location>
</feature>
<dbReference type="InterPro" id="IPR036890">
    <property type="entry name" value="HATPase_C_sf"/>
</dbReference>
<keyword evidence="9" id="KW-1133">Transmembrane helix</keyword>
<accession>A0ABX8BU13</accession>
<dbReference type="Gene3D" id="1.20.5.1930">
    <property type="match status" value="1"/>
</dbReference>
<dbReference type="CDD" id="cd16917">
    <property type="entry name" value="HATPase_UhpB-NarQ-NarX-like"/>
    <property type="match status" value="1"/>
</dbReference>
<comment type="catalytic activity">
    <reaction evidence="1">
        <text>ATP + protein L-histidine = ADP + protein N-phospho-L-histidine.</text>
        <dbReference type="EC" id="2.7.13.3"/>
    </reaction>
</comment>
<dbReference type="PANTHER" id="PTHR24421:SF10">
    <property type="entry name" value="NITRATE_NITRITE SENSOR PROTEIN NARQ"/>
    <property type="match status" value="1"/>
</dbReference>
<evidence type="ECO:0000259" key="10">
    <source>
        <dbReference type="SMART" id="SM00387"/>
    </source>
</evidence>
<dbReference type="InterPro" id="IPR003594">
    <property type="entry name" value="HATPase_dom"/>
</dbReference>
<evidence type="ECO:0000256" key="6">
    <source>
        <dbReference type="ARBA" id="ARBA00022777"/>
    </source>
</evidence>
<evidence type="ECO:0000256" key="9">
    <source>
        <dbReference type="SAM" id="Phobius"/>
    </source>
</evidence>
<keyword evidence="4" id="KW-0808">Transferase</keyword>
<evidence type="ECO:0000313" key="12">
    <source>
        <dbReference type="Proteomes" id="UP000676079"/>
    </source>
</evidence>
<evidence type="ECO:0000256" key="2">
    <source>
        <dbReference type="ARBA" id="ARBA00012438"/>
    </source>
</evidence>
<evidence type="ECO:0000256" key="1">
    <source>
        <dbReference type="ARBA" id="ARBA00000085"/>
    </source>
</evidence>
<dbReference type="RefSeq" id="WP_220560690.1">
    <property type="nucleotide sequence ID" value="NZ_CP074133.1"/>
</dbReference>
<sequence length="376" mass="38704">MDSRDVRRPRVQDLVAAVAATAVYTGFAQLPGTDGQPAYPGPPWLAVAIALGVGAPLVFRRRWPLAALGVILAALTAATLLDLTREPYLAAALAAHTAGSAPPSRRSASALAAALAVVCAGVYAGQALVTPSGDRAEAVGLALLVAAVVGGAWALGSAARARRERESRWERHLAERAAAEERLRIARDMHDAVSHTLGLITVRAGVAAHVPEADPRAALRDIEEIGRSALTDVRRTLGALREGGPLSPADGDLREAIEDAERAGVDVESSVGGLGSLADGPRALVHRIVREALANAVKHATPTRCRITVAVGGGTVAVDVVDEGPAGRRRPRLPGGHGLAGLRERVLLYGGELSAAPRPGGGFAVSARLPVAEEGR</sequence>
<keyword evidence="6 11" id="KW-0418">Kinase</keyword>
<evidence type="ECO:0000313" key="11">
    <source>
        <dbReference type="EMBL" id="QUX25180.1"/>
    </source>
</evidence>
<evidence type="ECO:0000256" key="5">
    <source>
        <dbReference type="ARBA" id="ARBA00022741"/>
    </source>
</evidence>
<keyword evidence="8" id="KW-0902">Two-component regulatory system</keyword>
<dbReference type="Pfam" id="PF02518">
    <property type="entry name" value="HATPase_c"/>
    <property type="match status" value="1"/>
</dbReference>
<proteinExistence type="predicted"/>
<dbReference type="InterPro" id="IPR055558">
    <property type="entry name" value="DUF7134"/>
</dbReference>
<evidence type="ECO:0000256" key="8">
    <source>
        <dbReference type="ARBA" id="ARBA00023012"/>
    </source>
</evidence>
<dbReference type="Pfam" id="PF07730">
    <property type="entry name" value="HisKA_3"/>
    <property type="match status" value="1"/>
</dbReference>
<keyword evidence="7" id="KW-0067">ATP-binding</keyword>
<evidence type="ECO:0000256" key="7">
    <source>
        <dbReference type="ARBA" id="ARBA00022840"/>
    </source>
</evidence>
<keyword evidence="9" id="KW-0472">Membrane</keyword>
<dbReference type="SUPFAM" id="SSF55874">
    <property type="entry name" value="ATPase domain of HSP90 chaperone/DNA topoisomerase II/histidine kinase"/>
    <property type="match status" value="1"/>
</dbReference>
<dbReference type="Gene3D" id="3.30.565.10">
    <property type="entry name" value="Histidine kinase-like ATPase, C-terminal domain"/>
    <property type="match status" value="1"/>
</dbReference>
<reference evidence="11 12" key="1">
    <citation type="submission" date="2021-05" db="EMBL/GenBank/DDBJ databases">
        <title>Direct Submission.</title>
        <authorList>
            <person name="Li K."/>
            <person name="Gao J."/>
        </authorList>
    </citation>
    <scope>NUCLEOTIDE SEQUENCE [LARGE SCALE GENOMIC DNA]</scope>
    <source>
        <strain evidence="11 12">Mg02</strain>
    </source>
</reference>
<keyword evidence="9" id="KW-0812">Transmembrane</keyword>
<feature type="domain" description="Histidine kinase/HSP90-like ATPase" evidence="10">
    <location>
        <begin position="280"/>
        <end position="373"/>
    </location>
</feature>
<feature type="transmembrane region" description="Helical" evidence="9">
    <location>
        <begin position="141"/>
        <end position="161"/>
    </location>
</feature>
<keyword evidence="3" id="KW-0597">Phosphoprotein</keyword>
<keyword evidence="12" id="KW-1185">Reference proteome</keyword>
<dbReference type="InterPro" id="IPR050482">
    <property type="entry name" value="Sensor_HK_TwoCompSys"/>
</dbReference>
<name>A0ABX8BU13_9ACTN</name>
<dbReference type="GO" id="GO:0016301">
    <property type="term" value="F:kinase activity"/>
    <property type="evidence" value="ECO:0007669"/>
    <property type="project" value="UniProtKB-KW"/>
</dbReference>
<organism evidence="11 12">
    <name type="scientific">Nocardiopsis changdeensis</name>
    <dbReference type="NCBI Taxonomy" id="2831969"/>
    <lineage>
        <taxon>Bacteria</taxon>
        <taxon>Bacillati</taxon>
        <taxon>Actinomycetota</taxon>
        <taxon>Actinomycetes</taxon>
        <taxon>Streptosporangiales</taxon>
        <taxon>Nocardiopsidaceae</taxon>
        <taxon>Nocardiopsis</taxon>
    </lineage>
</organism>
<protein>
    <recommendedName>
        <fullName evidence="2">histidine kinase</fullName>
        <ecNumber evidence="2">2.7.13.3</ecNumber>
    </recommendedName>
</protein>
<evidence type="ECO:0000256" key="3">
    <source>
        <dbReference type="ARBA" id="ARBA00022553"/>
    </source>
</evidence>
<keyword evidence="5" id="KW-0547">Nucleotide-binding</keyword>
<dbReference type="SMART" id="SM00387">
    <property type="entry name" value="HATPase_c"/>
    <property type="match status" value="1"/>
</dbReference>
<feature type="transmembrane region" description="Helical" evidence="9">
    <location>
        <begin position="42"/>
        <end position="59"/>
    </location>
</feature>
<dbReference type="InterPro" id="IPR011712">
    <property type="entry name" value="Sig_transdc_His_kin_sub3_dim/P"/>
</dbReference>
<dbReference type="EC" id="2.7.13.3" evidence="2"/>
<dbReference type="EMBL" id="CP074133">
    <property type="protein sequence ID" value="QUX25180.1"/>
    <property type="molecule type" value="Genomic_DNA"/>
</dbReference>
<evidence type="ECO:0000256" key="4">
    <source>
        <dbReference type="ARBA" id="ARBA00022679"/>
    </source>
</evidence>
<gene>
    <name evidence="11" type="ORF">KGD84_13495</name>
</gene>
<feature type="transmembrane region" description="Helical" evidence="9">
    <location>
        <begin position="12"/>
        <end position="30"/>
    </location>
</feature>
<dbReference type="Pfam" id="PF23539">
    <property type="entry name" value="DUF7134"/>
    <property type="match status" value="1"/>
</dbReference>
<dbReference type="Proteomes" id="UP000676079">
    <property type="component" value="Chromosome"/>
</dbReference>